<dbReference type="PANTHER" id="PTHR35038:SF6">
    <property type="entry name" value="SURFACE LOCALIZED DECAHEME CYTOCHROME C LIPOPROTEIN"/>
    <property type="match status" value="1"/>
</dbReference>
<keyword evidence="7" id="KW-1185">Reference proteome</keyword>
<dbReference type="PANTHER" id="PTHR35038">
    <property type="entry name" value="DISSIMILATORY SULFITE REDUCTASE SIRA"/>
    <property type="match status" value="1"/>
</dbReference>
<sequence>MRTIPIRQGKLRTVRRIDLVLACVAAVMILALGRQSDAATNSIMHNSSTANTKGYWSGKWGVAGGQYGPFTCSTCHSTNTTNIKRIVTSIPATIGVAVNKSVVFTNVTGLNSFGDDSTTPNYTSSTRVCEVCHTQTIAHRYDNSAAGVTQKPNHMGGSRQDCISCHKHNKGFSASCSSCHGYPPVTTGQLATVPAPTYALGNPAVNEGAHARHAQTENMACATCHVSNTTGGHPGATVRIGFQYNNTNWAKLSGPLSVFSSYTGNNAAGAKPAGSSDANTVVGNKAAIDNSCGVYCHGNWPGSGAVRPAWTDIGAGGAGACGKCHGASASAPPTRASHPTHAGNGSGQYRFACTTCHPGVTNSSHIQGNVQWRLSSATGSVVTPGATYRGSANGSTGAIAPSASYGTCSGLYCHSSGATIATVTAPRTVPTWGTALGCNDCHGNSTATLTTGSHPKHVASAGCDKCHALTAANANALKNVASTGYHVNGQINIAFEMNSSATSGAQYGGVATPRAKTPDNGASYGSCTNITCHNNGQSVWLGTTGAGTTPQWGNAAAGGCGACHGNTGGYTDYRKAAPLYADGSPKPNSHQFHVDTRTTPVGETQCKHCHASVTASNTAIDGTTPANHANNTYNVVAGSTYTDGDNAGGAAVAVTVNYAYSGTPNSSSCSNVSCHPTGLAGTKAAGSVRWNDNYACIDCHNVNLTATTSYHHAMRNYSSTYQNGVPSGSADNGTNAVNRRCTMCHVDHNVFSPALSNGAGTRAGNLRTNIASTTGAGSDFIKSASEGICISCHKNTLTKDTTKIMTDGNSTTVVVTLANYSSSAHQYNVTSTMSNGGAVFNANCSKCHNGRTGEVALFQSRSTAVHDSGSRHVLGALGAATPGQFPEENFCYRCHSKAADAIGGVKKSADANDWYGARTNMSATSTAIYQLFQKTSKHPVASYSNKHDAVETAAASFSGTQRHVECEDCHNPHQATMAAPLRGATGLDPTSPAAGSTPTYTMVTVTAPDQQYKVCFKCHTDWAGYGTGTTNLAVDFNTSNDSFHWVEKDKYTYTVNSGTGKGIWKNAQFNLNAVPTQGTKKYVEVMMPRTGITYDNATLRTLPLRCSDCHGSDGADGGVNIPEGPHGSTIANILKVPAGSPYTTWNATTSSLTGDTWCLNCHDPTFANSGFIPSNGHLYGGSDKHQRACQFCHLAIPHGSGSEGAGAANQRKHLLKPTTFTEGIDSETSGNQNQHGTWVIPGCT</sequence>
<evidence type="ECO:0000256" key="4">
    <source>
        <dbReference type="PROSITE-ProRule" id="PRU00433"/>
    </source>
</evidence>
<dbReference type="EMBL" id="VLLN01000029">
    <property type="protein sequence ID" value="TWJ14296.1"/>
    <property type="molecule type" value="Genomic_DNA"/>
</dbReference>
<dbReference type="SUPFAM" id="SSF48695">
    <property type="entry name" value="Multiheme cytochromes"/>
    <property type="match status" value="4"/>
</dbReference>
<comment type="caution">
    <text evidence="6">The sequence shown here is derived from an EMBL/GenBank/DDBJ whole genome shotgun (WGS) entry which is preliminary data.</text>
</comment>
<dbReference type="AlphaFoldDB" id="A0A562V8S2"/>
<dbReference type="InterPro" id="IPR051829">
    <property type="entry name" value="Multiheme_Cytochr_ET"/>
</dbReference>
<dbReference type="GO" id="GO:0046872">
    <property type="term" value="F:metal ion binding"/>
    <property type="evidence" value="ECO:0007669"/>
    <property type="project" value="UniProtKB-KW"/>
</dbReference>
<dbReference type="NCBIfam" id="TIGR01904">
    <property type="entry name" value="GSu_C4xC__C2xCH"/>
    <property type="match status" value="2"/>
</dbReference>
<dbReference type="GO" id="GO:0009055">
    <property type="term" value="F:electron transfer activity"/>
    <property type="evidence" value="ECO:0007669"/>
    <property type="project" value="InterPro"/>
</dbReference>
<dbReference type="GO" id="GO:0016491">
    <property type="term" value="F:oxidoreductase activity"/>
    <property type="evidence" value="ECO:0007669"/>
    <property type="project" value="TreeGrafter"/>
</dbReference>
<evidence type="ECO:0000256" key="3">
    <source>
        <dbReference type="ARBA" id="ARBA00023004"/>
    </source>
</evidence>
<keyword evidence="3 4" id="KW-0408">Iron</keyword>
<evidence type="ECO:0000259" key="5">
    <source>
        <dbReference type="PROSITE" id="PS51007"/>
    </source>
</evidence>
<feature type="domain" description="Cytochrome c" evidence="5">
    <location>
        <begin position="728"/>
        <end position="821"/>
    </location>
</feature>
<evidence type="ECO:0000256" key="2">
    <source>
        <dbReference type="ARBA" id="ARBA00022729"/>
    </source>
</evidence>
<dbReference type="InterPro" id="IPR010176">
    <property type="entry name" value="C4xCH_C2xCH_motif_GEOSU"/>
</dbReference>
<keyword evidence="2" id="KW-0732">Signal</keyword>
<proteinExistence type="predicted"/>
<name>A0A562V8S2_9BACT</name>
<protein>
    <submittedName>
        <fullName evidence="6">Putative CxxxxCH...CXXCH cytochrome family protein</fullName>
    </submittedName>
</protein>
<keyword evidence="1 4" id="KW-0479">Metal-binding</keyword>
<dbReference type="OrthoDB" id="5394494at2"/>
<keyword evidence="4" id="KW-0349">Heme</keyword>
<evidence type="ECO:0000256" key="1">
    <source>
        <dbReference type="ARBA" id="ARBA00022723"/>
    </source>
</evidence>
<gene>
    <name evidence="6" type="ORF">JN12_03469</name>
</gene>
<dbReference type="PROSITE" id="PS51007">
    <property type="entry name" value="CYTC"/>
    <property type="match status" value="1"/>
</dbReference>
<accession>A0A562V8S2</accession>
<dbReference type="Proteomes" id="UP000319449">
    <property type="component" value="Unassembled WGS sequence"/>
</dbReference>
<organism evidence="6 7">
    <name type="scientific">Geobacter argillaceus</name>
    <dbReference type="NCBI Taxonomy" id="345631"/>
    <lineage>
        <taxon>Bacteria</taxon>
        <taxon>Pseudomonadati</taxon>
        <taxon>Thermodesulfobacteriota</taxon>
        <taxon>Desulfuromonadia</taxon>
        <taxon>Geobacterales</taxon>
        <taxon>Geobacteraceae</taxon>
        <taxon>Geobacter</taxon>
    </lineage>
</organism>
<evidence type="ECO:0000313" key="6">
    <source>
        <dbReference type="EMBL" id="TWJ14296.1"/>
    </source>
</evidence>
<dbReference type="Pfam" id="PF09698">
    <property type="entry name" value="GSu_C4xC__C2xCH"/>
    <property type="match status" value="1"/>
</dbReference>
<evidence type="ECO:0000313" key="7">
    <source>
        <dbReference type="Proteomes" id="UP000319449"/>
    </source>
</evidence>
<dbReference type="InterPro" id="IPR036280">
    <property type="entry name" value="Multihaem_cyt_sf"/>
</dbReference>
<dbReference type="Gene3D" id="1.10.1130.10">
    <property type="entry name" value="Flavocytochrome C3, Chain A"/>
    <property type="match status" value="1"/>
</dbReference>
<dbReference type="Gene3D" id="3.90.10.10">
    <property type="entry name" value="Cytochrome C3"/>
    <property type="match status" value="1"/>
</dbReference>
<dbReference type="RefSeq" id="WP_145025094.1">
    <property type="nucleotide sequence ID" value="NZ_VLLN01000029.1"/>
</dbReference>
<dbReference type="GO" id="GO:0020037">
    <property type="term" value="F:heme binding"/>
    <property type="evidence" value="ECO:0007669"/>
    <property type="project" value="InterPro"/>
</dbReference>
<dbReference type="InterPro" id="IPR009056">
    <property type="entry name" value="Cyt_c-like_dom"/>
</dbReference>
<reference evidence="6 7" key="1">
    <citation type="submission" date="2019-07" db="EMBL/GenBank/DDBJ databases">
        <title>Genomic Encyclopedia of Archaeal and Bacterial Type Strains, Phase II (KMG-II): from individual species to whole genera.</title>
        <authorList>
            <person name="Goeker M."/>
        </authorList>
    </citation>
    <scope>NUCLEOTIDE SEQUENCE [LARGE SCALE GENOMIC DNA]</scope>
    <source>
        <strain evidence="6 7">ATCC BAA-1139</strain>
    </source>
</reference>